<gene>
    <name evidence="1" type="ORF">FOB51_14215</name>
</gene>
<protein>
    <submittedName>
        <fullName evidence="1">Uncharacterized protein</fullName>
    </submittedName>
</protein>
<dbReference type="AlphaFoldDB" id="A0A5P2QUK7"/>
<dbReference type="Proteomes" id="UP000324507">
    <property type="component" value="Chromosome"/>
</dbReference>
<dbReference type="EMBL" id="CP044081">
    <property type="protein sequence ID" value="QEU09059.1"/>
    <property type="molecule type" value="Genomic_DNA"/>
</dbReference>
<organism evidence="1 2">
    <name type="scientific">Paracoccus yeei</name>
    <dbReference type="NCBI Taxonomy" id="147645"/>
    <lineage>
        <taxon>Bacteria</taxon>
        <taxon>Pseudomonadati</taxon>
        <taxon>Pseudomonadota</taxon>
        <taxon>Alphaproteobacteria</taxon>
        <taxon>Rhodobacterales</taxon>
        <taxon>Paracoccaceae</taxon>
        <taxon>Paracoccus</taxon>
    </lineage>
</organism>
<dbReference type="SUPFAM" id="SSF52266">
    <property type="entry name" value="SGNH hydrolase"/>
    <property type="match status" value="1"/>
</dbReference>
<name>A0A5P2QUK7_9RHOB</name>
<evidence type="ECO:0000313" key="1">
    <source>
        <dbReference type="EMBL" id="QEU09059.1"/>
    </source>
</evidence>
<sequence length="615" mass="65168">MYSIPVWRGFDGASAYQLWLAAGNTGTQEEFLASLQGELAPEDRVRVDAAIETAETINARIGEATEAAEIATEAAEQTDADAQAVEAGRQQAVQAAGDAEAARQAAEAARLLAEQQRQAAEAAAVAAALLAGYYDTIAAGRAAVADGDTFAVRASGPDGLARPTIYRRDSATTQTAMVTIVNPSEVDAEFNERRSLIRFSSMPGYVLVLNIGEHSTALRLRESDGDFDDPVVNRWGERLTPIMGIDLLVQRVADEIAARSGLIGYSPLPPGLLGTQVIRHNGEDYPTWNAVTPNGGMPDFSARYIAERVSPYLNISGGNASILPTDMTVAGGELAPILPDMTRMAGWGSSTMEYMGAEVAAEMAALGVSYYNGGDAGVRAEHTLAQLGSHPALISGGVVIPATGPVNVSSSNVRATTLLKPFAGTLAGVEGTLSSTATSLVFTRASDGDPVTVPAGRPFIPTIGPQYRNAVNILNIGKNDIGSAGADTMIINRTAEAFMWLTPLVKRVIVMSHCVNRDTADDSPARAQIMAIRASFAQEYKHLHFDAQGYMCSPQIWVDAEITPTQADLEAQARGNKAPSLSLDDLHFNAAGDRAFAKALRRFVLSLIWYKEPTA</sequence>
<dbReference type="RefSeq" id="WP_150350950.1">
    <property type="nucleotide sequence ID" value="NZ_CP044081.1"/>
</dbReference>
<reference evidence="1 2" key="1">
    <citation type="submission" date="2019-09" db="EMBL/GenBank/DDBJ databases">
        <title>FDA dAtabase for Regulatory Grade micrObial Sequences (FDA-ARGOS): Supporting development and validation of Infectious Disease Dx tests.</title>
        <authorList>
            <person name="Sciortino C."/>
            <person name="Tallon L."/>
            <person name="Sadzewicz L."/>
            <person name="Vavikolanu K."/>
            <person name="Mehta A."/>
            <person name="Aluvathingal J."/>
            <person name="Nadendla S."/>
            <person name="Nandy P."/>
            <person name="Geyer C."/>
            <person name="Yan Y."/>
            <person name="Sichtig H."/>
        </authorList>
    </citation>
    <scope>NUCLEOTIDE SEQUENCE [LARGE SCALE GENOMIC DNA]</scope>
    <source>
        <strain evidence="1 2">FDAARGOS_643</strain>
    </source>
</reference>
<evidence type="ECO:0000313" key="2">
    <source>
        <dbReference type="Proteomes" id="UP000324507"/>
    </source>
</evidence>
<accession>A0A5P2QUK7</accession>
<proteinExistence type="predicted"/>